<comment type="caution">
    <text evidence="1">The sequence shown here is derived from an EMBL/GenBank/DDBJ whole genome shotgun (WGS) entry which is preliminary data.</text>
</comment>
<organism evidence="1 2">
    <name type="scientific">Actinoplanes auranticolor</name>
    <dbReference type="NCBI Taxonomy" id="47988"/>
    <lineage>
        <taxon>Bacteria</taxon>
        <taxon>Bacillati</taxon>
        <taxon>Actinomycetota</taxon>
        <taxon>Actinomycetes</taxon>
        <taxon>Micromonosporales</taxon>
        <taxon>Micromonosporaceae</taxon>
        <taxon>Actinoplanes</taxon>
    </lineage>
</organism>
<dbReference type="AlphaFoldDB" id="A0A919VZ43"/>
<dbReference type="Proteomes" id="UP000681340">
    <property type="component" value="Unassembled WGS sequence"/>
</dbReference>
<name>A0A919VZ43_9ACTN</name>
<gene>
    <name evidence="1" type="ORF">Aau02nite_88760</name>
</gene>
<protein>
    <recommendedName>
        <fullName evidence="3">DUF4352 domain-containing protein</fullName>
    </recommendedName>
</protein>
<reference evidence="1" key="1">
    <citation type="submission" date="2021-03" db="EMBL/GenBank/DDBJ databases">
        <title>Whole genome shotgun sequence of Actinoplanes auranticolor NBRC 12245.</title>
        <authorList>
            <person name="Komaki H."/>
            <person name="Tamura T."/>
        </authorList>
    </citation>
    <scope>NUCLEOTIDE SEQUENCE</scope>
    <source>
        <strain evidence="1">NBRC 12245</strain>
    </source>
</reference>
<accession>A0A919VZ43</accession>
<dbReference type="EMBL" id="BOQL01000088">
    <property type="protein sequence ID" value="GIM80050.1"/>
    <property type="molecule type" value="Genomic_DNA"/>
</dbReference>
<evidence type="ECO:0000313" key="2">
    <source>
        <dbReference type="Proteomes" id="UP000681340"/>
    </source>
</evidence>
<sequence length="212" mass="21618">MAGAALAVLLGGSSAATPSAVEMLDAPQLVAFGDPAAPSRGLVLSHVTEVVTVPAEQCTSFAAPASIPVTARLGESVAYGSSLYTIQAIGVADRRGERVWLVARVAVARSGCQGSASLWDFLFLAADGTSHGPAPQGRRGEFTSYEIPAGGWATGLVFFDVPRTAVAGGSVGFRESPFAVSVTAPTPIRPYGLWPVPAVPAAAVPPRGYPRS</sequence>
<evidence type="ECO:0008006" key="3">
    <source>
        <dbReference type="Google" id="ProtNLM"/>
    </source>
</evidence>
<proteinExistence type="predicted"/>
<keyword evidence="2" id="KW-1185">Reference proteome</keyword>
<evidence type="ECO:0000313" key="1">
    <source>
        <dbReference type="EMBL" id="GIM80050.1"/>
    </source>
</evidence>